<dbReference type="PANTHER" id="PTHR23359">
    <property type="entry name" value="NUCLEOTIDE KINASE"/>
    <property type="match status" value="1"/>
</dbReference>
<dbReference type="EC" id="2.7.4.3" evidence="5 7"/>
<keyword evidence="9" id="KW-1185">Reference proteome</keyword>
<dbReference type="InterPro" id="IPR000850">
    <property type="entry name" value="Adenylat/UMP-CMP_kin"/>
</dbReference>
<comment type="domain">
    <text evidence="5">Consists of three domains, a large central CORE domain and two small peripheral domains, NMPbind and LID, which undergo movements during catalysis. The LID domain closes over the site of phosphoryl transfer upon ATP binding. Assembling and dissambling the active center during each catalytic cycle provides an effective means to prevent ATP hydrolysis.</text>
</comment>
<feature type="binding site" evidence="5">
    <location>
        <begin position="57"/>
        <end position="59"/>
    </location>
    <ligand>
        <name>AMP</name>
        <dbReference type="ChEBI" id="CHEBI:456215"/>
    </ligand>
</feature>
<evidence type="ECO:0000256" key="4">
    <source>
        <dbReference type="ARBA" id="ARBA00022777"/>
    </source>
</evidence>
<dbReference type="CDD" id="cd01428">
    <property type="entry name" value="ADK"/>
    <property type="match status" value="1"/>
</dbReference>
<protein>
    <recommendedName>
        <fullName evidence="5 7">Adenylate kinase</fullName>
        <shortName evidence="5">AK</shortName>
        <ecNumber evidence="5 7">2.7.4.3</ecNumber>
    </recommendedName>
    <alternativeName>
        <fullName evidence="5">ATP-AMP transphosphorylase</fullName>
    </alternativeName>
    <alternativeName>
        <fullName evidence="5">ATP:AMP phosphotransferase</fullName>
    </alternativeName>
    <alternativeName>
        <fullName evidence="5">Adenylate monophosphate kinase</fullName>
    </alternativeName>
</protein>
<dbReference type="InterPro" id="IPR033690">
    <property type="entry name" value="Adenylat_kinase_CS"/>
</dbReference>
<dbReference type="PROSITE" id="PS00113">
    <property type="entry name" value="ADENYLATE_KINASE"/>
    <property type="match status" value="1"/>
</dbReference>
<comment type="subunit">
    <text evidence="5 7">Monomer.</text>
</comment>
<evidence type="ECO:0000313" key="9">
    <source>
        <dbReference type="Proteomes" id="UP001262754"/>
    </source>
</evidence>
<dbReference type="NCBIfam" id="NF011100">
    <property type="entry name" value="PRK14527.1"/>
    <property type="match status" value="1"/>
</dbReference>
<dbReference type="HAMAP" id="MF_00235">
    <property type="entry name" value="Adenylate_kinase_Adk"/>
    <property type="match status" value="1"/>
</dbReference>
<comment type="similarity">
    <text evidence="5 6">Belongs to the adenylate kinase family.</text>
</comment>
<comment type="subcellular location">
    <subcellularLocation>
        <location evidence="5 7">Cytoplasm</location>
    </subcellularLocation>
</comment>
<keyword evidence="1 5" id="KW-0808">Transferase</keyword>
<dbReference type="Pfam" id="PF00406">
    <property type="entry name" value="ADK"/>
    <property type="match status" value="1"/>
</dbReference>
<feature type="binding site" evidence="5">
    <location>
        <position position="92"/>
    </location>
    <ligand>
        <name>AMP</name>
        <dbReference type="ChEBI" id="CHEBI:456215"/>
    </ligand>
</feature>
<feature type="binding site" evidence="5">
    <location>
        <position position="144"/>
    </location>
    <ligand>
        <name>AMP</name>
        <dbReference type="ChEBI" id="CHEBI:456215"/>
    </ligand>
</feature>
<reference evidence="8 9" key="1">
    <citation type="submission" date="2023-07" db="EMBL/GenBank/DDBJ databases">
        <title>Sorghum-associated microbial communities from plants grown in Nebraska, USA.</title>
        <authorList>
            <person name="Schachtman D."/>
        </authorList>
    </citation>
    <scope>NUCLEOTIDE SEQUENCE [LARGE SCALE GENOMIC DNA]</scope>
    <source>
        <strain evidence="8 9">DS2154</strain>
    </source>
</reference>
<dbReference type="Proteomes" id="UP001262754">
    <property type="component" value="Unassembled WGS sequence"/>
</dbReference>
<sequence>MNLILFGPPGAGKGTQAKRLVEQRGMVQLSTGDMLRAAIASGSELGQKVKGVLDRGDLVTDEIVIALIEDRLAEAEAVGGAIFDGFPRTVAQAQALDSMLAKRGQKIDSVLRLKVDEPALIERITKRYAEQGRSDDNPETFVNRLDRYNADTAPLLPYYREQGKLSEVDGMGTVEAVASSIDAALSVVA</sequence>
<keyword evidence="4 5" id="KW-0418">Kinase</keyword>
<feature type="binding site" evidence="5">
    <location>
        <begin position="10"/>
        <end position="15"/>
    </location>
    <ligand>
        <name>ATP</name>
        <dbReference type="ChEBI" id="CHEBI:30616"/>
    </ligand>
</feature>
<organism evidence="8 9">
    <name type="scientific">Caulobacter rhizosphaerae</name>
    <dbReference type="NCBI Taxonomy" id="2010972"/>
    <lineage>
        <taxon>Bacteria</taxon>
        <taxon>Pseudomonadati</taxon>
        <taxon>Pseudomonadota</taxon>
        <taxon>Alphaproteobacteria</taxon>
        <taxon>Caulobacterales</taxon>
        <taxon>Caulobacteraceae</taxon>
        <taxon>Caulobacter</taxon>
    </lineage>
</organism>
<evidence type="ECO:0000313" key="8">
    <source>
        <dbReference type="EMBL" id="MDR6533427.1"/>
    </source>
</evidence>
<feature type="binding site" evidence="5">
    <location>
        <begin position="85"/>
        <end position="88"/>
    </location>
    <ligand>
        <name>AMP</name>
        <dbReference type="ChEBI" id="CHEBI:456215"/>
    </ligand>
</feature>
<dbReference type="RefSeq" id="WP_056759334.1">
    <property type="nucleotide sequence ID" value="NZ_BMLD01000001.1"/>
</dbReference>
<evidence type="ECO:0000256" key="2">
    <source>
        <dbReference type="ARBA" id="ARBA00022727"/>
    </source>
</evidence>
<accession>A0ABU1N4S3</accession>
<evidence type="ECO:0000256" key="5">
    <source>
        <dbReference type="HAMAP-Rule" id="MF_00235"/>
    </source>
</evidence>
<dbReference type="NCBIfam" id="NF011105">
    <property type="entry name" value="PRK14532.1"/>
    <property type="match status" value="1"/>
</dbReference>
<comment type="catalytic activity">
    <reaction evidence="5 7">
        <text>AMP + ATP = 2 ADP</text>
        <dbReference type="Rhea" id="RHEA:12973"/>
        <dbReference type="ChEBI" id="CHEBI:30616"/>
        <dbReference type="ChEBI" id="CHEBI:456215"/>
        <dbReference type="ChEBI" id="CHEBI:456216"/>
        <dbReference type="EC" id="2.7.4.3"/>
    </reaction>
</comment>
<name>A0ABU1N4S3_9CAUL</name>
<feature type="region of interest" description="NMP" evidence="5">
    <location>
        <begin position="30"/>
        <end position="59"/>
    </location>
</feature>
<comment type="pathway">
    <text evidence="5">Purine metabolism; AMP biosynthesis via salvage pathway; AMP from ADP: step 1/1.</text>
</comment>
<dbReference type="SUPFAM" id="SSF52540">
    <property type="entry name" value="P-loop containing nucleoside triphosphate hydrolases"/>
    <property type="match status" value="1"/>
</dbReference>
<keyword evidence="5 7" id="KW-0067">ATP-binding</keyword>
<feature type="binding site" evidence="5">
    <location>
        <position position="127"/>
    </location>
    <ligand>
        <name>ATP</name>
        <dbReference type="ChEBI" id="CHEBI:30616"/>
    </ligand>
</feature>
<evidence type="ECO:0000256" key="6">
    <source>
        <dbReference type="RuleBase" id="RU003330"/>
    </source>
</evidence>
<keyword evidence="3 5" id="KW-0547">Nucleotide-binding</keyword>
<feature type="binding site" evidence="5">
    <location>
        <position position="133"/>
    </location>
    <ligand>
        <name>AMP</name>
        <dbReference type="ChEBI" id="CHEBI:456215"/>
    </ligand>
</feature>
<dbReference type="NCBIfam" id="NF011101">
    <property type="entry name" value="PRK14528.1"/>
    <property type="match status" value="1"/>
</dbReference>
<evidence type="ECO:0000256" key="3">
    <source>
        <dbReference type="ARBA" id="ARBA00022741"/>
    </source>
</evidence>
<dbReference type="NCBIfam" id="NF011104">
    <property type="entry name" value="PRK14531.1"/>
    <property type="match status" value="1"/>
</dbReference>
<comment type="caution">
    <text evidence="8">The sequence shown here is derived from an EMBL/GenBank/DDBJ whole genome shotgun (WGS) entry which is preliminary data.</text>
</comment>
<dbReference type="GO" id="GO:0004017">
    <property type="term" value="F:AMP kinase activity"/>
    <property type="evidence" value="ECO:0007669"/>
    <property type="project" value="UniProtKB-EC"/>
</dbReference>
<dbReference type="InterPro" id="IPR027417">
    <property type="entry name" value="P-loop_NTPase"/>
</dbReference>
<dbReference type="NCBIfam" id="NF001381">
    <property type="entry name" value="PRK00279.1-3"/>
    <property type="match status" value="1"/>
</dbReference>
<keyword evidence="2 5" id="KW-0545">Nucleotide biosynthesis</keyword>
<proteinExistence type="inferred from homology"/>
<comment type="caution">
    <text evidence="5">Lacks conserved residue(s) required for the propagation of feature annotation.</text>
</comment>
<dbReference type="EMBL" id="JAVDRL010000012">
    <property type="protein sequence ID" value="MDR6533427.1"/>
    <property type="molecule type" value="Genomic_DNA"/>
</dbReference>
<gene>
    <name evidence="5" type="primary">adk</name>
    <name evidence="8" type="ORF">J2800_004189</name>
</gene>
<evidence type="ECO:0000256" key="7">
    <source>
        <dbReference type="RuleBase" id="RU003331"/>
    </source>
</evidence>
<dbReference type="PRINTS" id="PR00094">
    <property type="entry name" value="ADENYLTKNASE"/>
</dbReference>
<feature type="binding site" evidence="5">
    <location>
        <position position="31"/>
    </location>
    <ligand>
        <name>AMP</name>
        <dbReference type="ChEBI" id="CHEBI:456215"/>
    </ligand>
</feature>
<dbReference type="Gene3D" id="3.40.50.300">
    <property type="entry name" value="P-loop containing nucleotide triphosphate hydrolases"/>
    <property type="match status" value="1"/>
</dbReference>
<feature type="binding site" evidence="5">
    <location>
        <position position="36"/>
    </location>
    <ligand>
        <name>AMP</name>
        <dbReference type="ChEBI" id="CHEBI:456215"/>
    </ligand>
</feature>
<evidence type="ECO:0000256" key="1">
    <source>
        <dbReference type="ARBA" id="ARBA00022679"/>
    </source>
</evidence>
<comment type="function">
    <text evidence="5">Catalyzes the reversible transfer of the terminal phosphate group between ATP and AMP. Plays an important role in cellular energy homeostasis and in adenine nucleotide metabolism.</text>
</comment>
<feature type="binding site" evidence="5">
    <location>
        <position position="172"/>
    </location>
    <ligand>
        <name>ATP</name>
        <dbReference type="ChEBI" id="CHEBI:30616"/>
    </ligand>
</feature>
<keyword evidence="5" id="KW-0963">Cytoplasm</keyword>